<reference evidence="2 3" key="1">
    <citation type="submission" date="2018-07" db="EMBL/GenBank/DDBJ databases">
        <title>The complete nuclear genome of the prasinophyte Chloropicon primus (CCMP1205).</title>
        <authorList>
            <person name="Pombert J.-F."/>
            <person name="Otis C."/>
            <person name="Turmel M."/>
            <person name="Lemieux C."/>
        </authorList>
    </citation>
    <scope>NUCLEOTIDE SEQUENCE [LARGE SCALE GENOMIC DNA]</scope>
    <source>
        <strain evidence="2 3">CCMP1205</strain>
    </source>
</reference>
<feature type="transmembrane region" description="Helical" evidence="1">
    <location>
        <begin position="40"/>
        <end position="58"/>
    </location>
</feature>
<dbReference type="EMBL" id="CP031040">
    <property type="protein sequence ID" value="QDZ22438.1"/>
    <property type="molecule type" value="Genomic_DNA"/>
</dbReference>
<protein>
    <submittedName>
        <fullName evidence="2">Uncharacterized protein</fullName>
    </submittedName>
</protein>
<accession>A0A5B8MP30</accession>
<evidence type="ECO:0000256" key="1">
    <source>
        <dbReference type="SAM" id="Phobius"/>
    </source>
</evidence>
<keyword evidence="1" id="KW-0472">Membrane</keyword>
<dbReference type="InterPro" id="IPR026686">
    <property type="entry name" value="UPF0708"/>
</dbReference>
<sequence length="72" mass="7702">MEGKAPKPGAEQVEGAFFRGGSSFFRAVNFELYAKGSRSMAMFGSALLLVSVGIIANIEPKESKTKTKGQNM</sequence>
<gene>
    <name evidence="2" type="ORF">A3770_07p49560</name>
</gene>
<organism evidence="2 3">
    <name type="scientific">Chloropicon primus</name>
    <dbReference type="NCBI Taxonomy" id="1764295"/>
    <lineage>
        <taxon>Eukaryota</taxon>
        <taxon>Viridiplantae</taxon>
        <taxon>Chlorophyta</taxon>
        <taxon>Chloropicophyceae</taxon>
        <taxon>Chloropicales</taxon>
        <taxon>Chloropicaceae</taxon>
        <taxon>Chloropicon</taxon>
    </lineage>
</organism>
<dbReference type="Proteomes" id="UP000316726">
    <property type="component" value="Chromosome 7"/>
</dbReference>
<keyword evidence="1" id="KW-1133">Transmembrane helix</keyword>
<proteinExistence type="predicted"/>
<keyword evidence="3" id="KW-1185">Reference proteome</keyword>
<dbReference type="Pfam" id="PF14937">
    <property type="entry name" value="DUF4500"/>
    <property type="match status" value="1"/>
</dbReference>
<name>A0A5B8MP30_9CHLO</name>
<keyword evidence="1" id="KW-0812">Transmembrane</keyword>
<evidence type="ECO:0000313" key="3">
    <source>
        <dbReference type="Proteomes" id="UP000316726"/>
    </source>
</evidence>
<dbReference type="AlphaFoldDB" id="A0A5B8MP30"/>
<evidence type="ECO:0000313" key="2">
    <source>
        <dbReference type="EMBL" id="QDZ22438.1"/>
    </source>
</evidence>